<accession>L1ILT1</accession>
<evidence type="ECO:0000256" key="2">
    <source>
        <dbReference type="ARBA" id="ARBA00023125"/>
    </source>
</evidence>
<reference evidence="7 9" key="1">
    <citation type="journal article" date="2012" name="Nature">
        <title>Algal genomes reveal evolutionary mosaicism and the fate of nucleomorphs.</title>
        <authorList>
            <consortium name="DOE Joint Genome Institute"/>
            <person name="Curtis B.A."/>
            <person name="Tanifuji G."/>
            <person name="Burki F."/>
            <person name="Gruber A."/>
            <person name="Irimia M."/>
            <person name="Maruyama S."/>
            <person name="Arias M.C."/>
            <person name="Ball S.G."/>
            <person name="Gile G.H."/>
            <person name="Hirakawa Y."/>
            <person name="Hopkins J.F."/>
            <person name="Kuo A."/>
            <person name="Rensing S.A."/>
            <person name="Schmutz J."/>
            <person name="Symeonidi A."/>
            <person name="Elias M."/>
            <person name="Eveleigh R.J."/>
            <person name="Herman E.K."/>
            <person name="Klute M.J."/>
            <person name="Nakayama T."/>
            <person name="Obornik M."/>
            <person name="Reyes-Prieto A."/>
            <person name="Armbrust E.V."/>
            <person name="Aves S.J."/>
            <person name="Beiko R.G."/>
            <person name="Coutinho P."/>
            <person name="Dacks J.B."/>
            <person name="Durnford D.G."/>
            <person name="Fast N.M."/>
            <person name="Green B.R."/>
            <person name="Grisdale C.J."/>
            <person name="Hempel F."/>
            <person name="Henrissat B."/>
            <person name="Hoppner M.P."/>
            <person name="Ishida K."/>
            <person name="Kim E."/>
            <person name="Koreny L."/>
            <person name="Kroth P.G."/>
            <person name="Liu Y."/>
            <person name="Malik S.B."/>
            <person name="Maier U.G."/>
            <person name="McRose D."/>
            <person name="Mock T."/>
            <person name="Neilson J.A."/>
            <person name="Onodera N.T."/>
            <person name="Poole A.M."/>
            <person name="Pritham E.J."/>
            <person name="Richards T.A."/>
            <person name="Rocap G."/>
            <person name="Roy S.W."/>
            <person name="Sarai C."/>
            <person name="Schaack S."/>
            <person name="Shirato S."/>
            <person name="Slamovits C.H."/>
            <person name="Spencer D.F."/>
            <person name="Suzuki S."/>
            <person name="Worden A.Z."/>
            <person name="Zauner S."/>
            <person name="Barry K."/>
            <person name="Bell C."/>
            <person name="Bharti A.K."/>
            <person name="Crow J.A."/>
            <person name="Grimwood J."/>
            <person name="Kramer R."/>
            <person name="Lindquist E."/>
            <person name="Lucas S."/>
            <person name="Salamov A."/>
            <person name="McFadden G.I."/>
            <person name="Lane C.E."/>
            <person name="Keeling P.J."/>
            <person name="Gray M.W."/>
            <person name="Grigoriev I.V."/>
            <person name="Archibald J.M."/>
        </authorList>
    </citation>
    <scope>NUCLEOTIDE SEQUENCE</scope>
    <source>
        <strain evidence="7 9">CCMP2712</strain>
    </source>
</reference>
<dbReference type="KEGG" id="gtt:GUITHDRAFT_117053"/>
<dbReference type="HOGENOM" id="CLU_092984_2_0_1"/>
<keyword evidence="3" id="KW-0804">Transcription</keyword>
<proteinExistence type="predicted"/>
<evidence type="ECO:0000256" key="1">
    <source>
        <dbReference type="ARBA" id="ARBA00023015"/>
    </source>
</evidence>
<dbReference type="RefSeq" id="XP_005823735.1">
    <property type="nucleotide sequence ID" value="XM_005823678.1"/>
</dbReference>
<dbReference type="PROSITE" id="PS51519">
    <property type="entry name" value="RWP_RK"/>
    <property type="match status" value="1"/>
</dbReference>
<evidence type="ECO:0000313" key="8">
    <source>
        <dbReference type="EnsemblProtists" id="EKX36755"/>
    </source>
</evidence>
<feature type="compositionally biased region" description="Basic and acidic residues" evidence="5">
    <location>
        <begin position="149"/>
        <end position="166"/>
    </location>
</feature>
<dbReference type="Proteomes" id="UP000011087">
    <property type="component" value="Unassembled WGS sequence"/>
</dbReference>
<gene>
    <name evidence="7" type="ORF">GUITHDRAFT_117053</name>
</gene>
<sequence length="179" mass="20051">MATQQPPHATGPSVLIQARPRASDQRRYIRLDLLTISSLFHLRQLEAARILGISLTSLKSACRRLGVERWPYTRDATSPDRTDLFETPARHVTGSEPDVAALGASPSEQGYGLQQASESKIDRGWMDWYLSFPVDDKASSWDGEGFEGNPRKPSWDAHHNDAHDQDVNDPWSIGHVKYS</sequence>
<protein>
    <recommendedName>
        <fullName evidence="6">RWP-RK domain-containing protein</fullName>
    </recommendedName>
</protein>
<reference evidence="8" key="3">
    <citation type="submission" date="2016-03" db="UniProtKB">
        <authorList>
            <consortium name="EnsemblProtists"/>
        </authorList>
    </citation>
    <scope>IDENTIFICATION</scope>
</reference>
<dbReference type="OrthoDB" id="1747617at2759"/>
<feature type="domain" description="RWP-RK" evidence="6">
    <location>
        <begin position="12"/>
        <end position="98"/>
    </location>
</feature>
<dbReference type="GeneID" id="17293527"/>
<dbReference type="PaxDb" id="55529-EKX36755"/>
<keyword evidence="9" id="KW-1185">Reference proteome</keyword>
<evidence type="ECO:0000259" key="6">
    <source>
        <dbReference type="PROSITE" id="PS51519"/>
    </source>
</evidence>
<feature type="region of interest" description="Disordered" evidence="5">
    <location>
        <begin position="140"/>
        <end position="179"/>
    </location>
</feature>
<evidence type="ECO:0000313" key="7">
    <source>
        <dbReference type="EMBL" id="EKX36755.1"/>
    </source>
</evidence>
<reference evidence="9" key="2">
    <citation type="submission" date="2012-11" db="EMBL/GenBank/DDBJ databases">
        <authorList>
            <person name="Kuo A."/>
            <person name="Curtis B.A."/>
            <person name="Tanifuji G."/>
            <person name="Burki F."/>
            <person name="Gruber A."/>
            <person name="Irimia M."/>
            <person name="Maruyama S."/>
            <person name="Arias M.C."/>
            <person name="Ball S.G."/>
            <person name="Gile G.H."/>
            <person name="Hirakawa Y."/>
            <person name="Hopkins J.F."/>
            <person name="Rensing S.A."/>
            <person name="Schmutz J."/>
            <person name="Symeonidi A."/>
            <person name="Elias M."/>
            <person name="Eveleigh R.J."/>
            <person name="Herman E.K."/>
            <person name="Klute M.J."/>
            <person name="Nakayama T."/>
            <person name="Obornik M."/>
            <person name="Reyes-Prieto A."/>
            <person name="Armbrust E.V."/>
            <person name="Aves S.J."/>
            <person name="Beiko R.G."/>
            <person name="Coutinho P."/>
            <person name="Dacks J.B."/>
            <person name="Durnford D.G."/>
            <person name="Fast N.M."/>
            <person name="Green B.R."/>
            <person name="Grisdale C."/>
            <person name="Hempe F."/>
            <person name="Henrissat B."/>
            <person name="Hoppner M.P."/>
            <person name="Ishida K.-I."/>
            <person name="Kim E."/>
            <person name="Koreny L."/>
            <person name="Kroth P.G."/>
            <person name="Liu Y."/>
            <person name="Malik S.-B."/>
            <person name="Maier U.G."/>
            <person name="McRose D."/>
            <person name="Mock T."/>
            <person name="Neilson J.A."/>
            <person name="Onodera N.T."/>
            <person name="Poole A.M."/>
            <person name="Pritham E.J."/>
            <person name="Richards T.A."/>
            <person name="Rocap G."/>
            <person name="Roy S.W."/>
            <person name="Sarai C."/>
            <person name="Schaack S."/>
            <person name="Shirato S."/>
            <person name="Slamovits C.H."/>
            <person name="Spencer D.F."/>
            <person name="Suzuki S."/>
            <person name="Worden A.Z."/>
            <person name="Zauner S."/>
            <person name="Barry K."/>
            <person name="Bell C."/>
            <person name="Bharti A.K."/>
            <person name="Crow J.A."/>
            <person name="Grimwood J."/>
            <person name="Kramer R."/>
            <person name="Lindquist E."/>
            <person name="Lucas S."/>
            <person name="Salamov A."/>
            <person name="McFadden G.I."/>
            <person name="Lane C.E."/>
            <person name="Keeling P.J."/>
            <person name="Gray M.W."/>
            <person name="Grigoriev I.V."/>
            <person name="Archibald J.M."/>
        </authorList>
    </citation>
    <scope>NUCLEOTIDE SEQUENCE</scope>
    <source>
        <strain evidence="9">CCMP2712</strain>
    </source>
</reference>
<keyword evidence="2" id="KW-0238">DNA-binding</keyword>
<evidence type="ECO:0000256" key="5">
    <source>
        <dbReference type="SAM" id="MobiDB-lite"/>
    </source>
</evidence>
<name>L1ILT1_GUITC</name>
<dbReference type="EnsemblProtists" id="EKX36755">
    <property type="protein sequence ID" value="EKX36755"/>
    <property type="gene ID" value="GUITHDRAFT_117053"/>
</dbReference>
<keyword evidence="4" id="KW-0539">Nucleus</keyword>
<evidence type="ECO:0000256" key="3">
    <source>
        <dbReference type="ARBA" id="ARBA00023163"/>
    </source>
</evidence>
<dbReference type="GO" id="GO:0003677">
    <property type="term" value="F:DNA binding"/>
    <property type="evidence" value="ECO:0007669"/>
    <property type="project" value="UniProtKB-KW"/>
</dbReference>
<dbReference type="InterPro" id="IPR003035">
    <property type="entry name" value="RWP-RK_dom"/>
</dbReference>
<dbReference type="Pfam" id="PF02042">
    <property type="entry name" value="RWP-RK"/>
    <property type="match status" value="1"/>
</dbReference>
<evidence type="ECO:0000313" key="9">
    <source>
        <dbReference type="Proteomes" id="UP000011087"/>
    </source>
</evidence>
<keyword evidence="1" id="KW-0805">Transcription regulation</keyword>
<dbReference type="AlphaFoldDB" id="L1ILT1"/>
<organism evidence="7">
    <name type="scientific">Guillardia theta (strain CCMP2712)</name>
    <name type="common">Cryptophyte</name>
    <dbReference type="NCBI Taxonomy" id="905079"/>
    <lineage>
        <taxon>Eukaryota</taxon>
        <taxon>Cryptophyceae</taxon>
        <taxon>Pyrenomonadales</taxon>
        <taxon>Geminigeraceae</taxon>
        <taxon>Guillardia</taxon>
    </lineage>
</organism>
<dbReference type="EMBL" id="JH993068">
    <property type="protein sequence ID" value="EKX36755.1"/>
    <property type="molecule type" value="Genomic_DNA"/>
</dbReference>
<evidence type="ECO:0000256" key="4">
    <source>
        <dbReference type="ARBA" id="ARBA00023242"/>
    </source>
</evidence>